<dbReference type="WBParaSite" id="SVE_0721400.1">
    <property type="protein sequence ID" value="SVE_0721400.1"/>
    <property type="gene ID" value="SVE_0721400"/>
</dbReference>
<keyword evidence="1" id="KW-1185">Reference proteome</keyword>
<sequence>MMGRRLTLTLMELDEHVRLNIEKQIEKGWLEPVPVLSMIDNINSMVIVKKTKLKILISLYDILSAFNGIDVEENFCQYLVLEAPYGMFRSKVLVFGLKLSLYI</sequence>
<accession>A0A0K0FED5</accession>
<reference evidence="2" key="2">
    <citation type="submission" date="2015-08" db="UniProtKB">
        <authorList>
            <consortium name="WormBaseParasite"/>
        </authorList>
    </citation>
    <scope>IDENTIFICATION</scope>
</reference>
<dbReference type="InterPro" id="IPR043502">
    <property type="entry name" value="DNA/RNA_pol_sf"/>
</dbReference>
<name>A0A0K0FED5_STRVS</name>
<dbReference type="STRING" id="75913.A0A0K0FED5"/>
<dbReference type="Proteomes" id="UP000035680">
    <property type="component" value="Unassembled WGS sequence"/>
</dbReference>
<organism evidence="1 2">
    <name type="scientific">Strongyloides venezuelensis</name>
    <name type="common">Threadworm</name>
    <dbReference type="NCBI Taxonomy" id="75913"/>
    <lineage>
        <taxon>Eukaryota</taxon>
        <taxon>Metazoa</taxon>
        <taxon>Ecdysozoa</taxon>
        <taxon>Nematoda</taxon>
        <taxon>Chromadorea</taxon>
        <taxon>Rhabditida</taxon>
        <taxon>Tylenchina</taxon>
        <taxon>Panagrolaimomorpha</taxon>
        <taxon>Strongyloidoidea</taxon>
        <taxon>Strongyloididae</taxon>
        <taxon>Strongyloides</taxon>
    </lineage>
</organism>
<proteinExistence type="predicted"/>
<evidence type="ECO:0000313" key="2">
    <source>
        <dbReference type="WBParaSite" id="SVE_0721400.1"/>
    </source>
</evidence>
<evidence type="ECO:0000313" key="1">
    <source>
        <dbReference type="Proteomes" id="UP000035680"/>
    </source>
</evidence>
<protein>
    <submittedName>
        <fullName evidence="2">Reverse transcriptase Ty1/copia-type domain-containing protein</fullName>
    </submittedName>
</protein>
<reference evidence="1" key="1">
    <citation type="submission" date="2014-07" db="EMBL/GenBank/DDBJ databases">
        <authorList>
            <person name="Martin A.A"/>
            <person name="De Silva N."/>
        </authorList>
    </citation>
    <scope>NUCLEOTIDE SEQUENCE</scope>
</reference>
<dbReference type="SUPFAM" id="SSF56672">
    <property type="entry name" value="DNA/RNA polymerases"/>
    <property type="match status" value="1"/>
</dbReference>
<dbReference type="AlphaFoldDB" id="A0A0K0FED5"/>